<sequence>MKALRTSLLRTALILGSVLLVVACGGDNGNNPAPNMTKVRLLHLAYDAAPVDFRVDGQVVASNITFKESSGYQNVAAGIRKLGIYVQGTTRPLIESQVTISADVEYTLFDFPPAAAFSATLQEDLRRGVGSVNSRIRFVNATTDQDQMAMYIAGRPDILLGPSLPAQVTQPKDLKAGKYRFEIMKPGDTTTLITFDTLDLQPGVTYTIVAHGTRVTTDAYPFGLSAFVDSDAGTQRIDLVERVLEARVMAMHAVVGGPAVSLAIDGNVKASNVAYSGSTSYFDLAGGSHLVTVTAGSVPVLNQNVVVNNRHTYTIIAAGTAIPADVRPMLLEDETIPDDQQALVRYINLGPDAPALDVLTPLGPGNDYPLPGMDNIAFRGVSRSETTGKAFLKVPPGTIELKFREHGTDSVRFSVSGVKFEAGKIYTLWSGGRLADSTATAYVVSHN</sequence>
<evidence type="ECO:0000259" key="2">
    <source>
        <dbReference type="Pfam" id="PF14344"/>
    </source>
</evidence>
<dbReference type="PROSITE" id="PS51257">
    <property type="entry name" value="PROKAR_LIPOPROTEIN"/>
    <property type="match status" value="1"/>
</dbReference>
<evidence type="ECO:0000313" key="4">
    <source>
        <dbReference type="Proteomes" id="UP000184233"/>
    </source>
</evidence>
<dbReference type="Proteomes" id="UP000184233">
    <property type="component" value="Unassembled WGS sequence"/>
</dbReference>
<reference evidence="3 4" key="1">
    <citation type="submission" date="2016-09" db="EMBL/GenBank/DDBJ databases">
        <title>Genome-resolved meta-omics ties microbial dynamics to process performance in biotechnology for thiocyanate degradation.</title>
        <authorList>
            <person name="Kantor R.S."/>
            <person name="Huddy R.J."/>
            <person name="Iyer R."/>
            <person name="Thomas B.C."/>
            <person name="Brown C.T."/>
            <person name="Anantharaman K."/>
            <person name="Tringe S."/>
            <person name="Hettich R.L."/>
            <person name="Harrison S.T."/>
            <person name="Banfield J.F."/>
        </authorList>
    </citation>
    <scope>NUCLEOTIDE SEQUENCE [LARGE SCALE GENOMIC DNA]</scope>
    <source>
        <strain evidence="3">59-99</strain>
    </source>
</reference>
<gene>
    <name evidence="3" type="ORF">BGO89_03800</name>
</gene>
<protein>
    <recommendedName>
        <fullName evidence="2">DUF4397 domain-containing protein</fullName>
    </recommendedName>
</protein>
<feature type="domain" description="DUF4397" evidence="2">
    <location>
        <begin position="247"/>
        <end position="358"/>
    </location>
</feature>
<comment type="caution">
    <text evidence="3">The sequence shown here is derived from an EMBL/GenBank/DDBJ whole genome shotgun (WGS) entry which is preliminary data.</text>
</comment>
<dbReference type="AlphaFoldDB" id="A0A1M3L576"/>
<keyword evidence="1" id="KW-0732">Signal</keyword>
<proteinExistence type="predicted"/>
<accession>A0A1M3L576</accession>
<feature type="chain" id="PRO_5011979240" description="DUF4397 domain-containing protein" evidence="1">
    <location>
        <begin position="24"/>
        <end position="447"/>
    </location>
</feature>
<dbReference type="Pfam" id="PF14344">
    <property type="entry name" value="DUF4397"/>
    <property type="match status" value="2"/>
</dbReference>
<evidence type="ECO:0000313" key="3">
    <source>
        <dbReference type="EMBL" id="OJX60707.1"/>
    </source>
</evidence>
<dbReference type="STRING" id="1895771.BGO89_03800"/>
<dbReference type="InterPro" id="IPR025510">
    <property type="entry name" value="DUF4397"/>
</dbReference>
<feature type="signal peptide" evidence="1">
    <location>
        <begin position="1"/>
        <end position="23"/>
    </location>
</feature>
<dbReference type="EMBL" id="MKVH01000003">
    <property type="protein sequence ID" value="OJX60707.1"/>
    <property type="molecule type" value="Genomic_DNA"/>
</dbReference>
<name>A0A1M3L576_9BACT</name>
<evidence type="ECO:0000256" key="1">
    <source>
        <dbReference type="SAM" id="SignalP"/>
    </source>
</evidence>
<feature type="domain" description="DUF4397" evidence="2">
    <location>
        <begin position="38"/>
        <end position="147"/>
    </location>
</feature>
<organism evidence="3 4">
    <name type="scientific">Candidatus Kapaibacterium thiocyanatum</name>
    <dbReference type="NCBI Taxonomy" id="1895771"/>
    <lineage>
        <taxon>Bacteria</taxon>
        <taxon>Pseudomonadati</taxon>
        <taxon>Candidatus Kapaibacteriota</taxon>
        <taxon>Candidatus Kapaibacteriia</taxon>
        <taxon>Candidatus Kapaibacteriales</taxon>
        <taxon>Candidatus Kapaibacteriaceae</taxon>
        <taxon>Candidatus Kapaibacterium</taxon>
    </lineage>
</organism>